<keyword evidence="3" id="KW-0050">Antiport</keyword>
<sequence length="572" mass="61705">MEQALHLQPILTLLIIGILAVVVMRPLHMSPIVGYLLAGMLIGEHGFGWIEESETTHLLAELGVVFLLFDIGLHFSIAHIWDARRDILGLGPLQIVLTTLLLAILAVLFASISLDVAIVAGATLALSSTAVAAQILADNQQSSCPVSVSATAVLIFQDICAIFLLILANSLGGNEAALTSTIGLAALKAVAAFGAAIMLGRFLISPLFQWIASYKDDEVFTATALFIVLATAAATGLLELSLTLGAFLAGMIISETRYRHIIQTEVKPFRGLLLGFFFITVGMTLNLDVLFDRWGEILLVTLALVGLKAMLIYVAARLLGTPARSALQMGILLSQGSEFAFVIFAIPAVNQALGTEYAAILIISVAASMALTPILVLLGRKLARKWADEDWNNSRTQTDNQPSDTPVIIVGMAEVGRRVANALDAHDLPYRSIEVNHDCFMDACTNGYNVGFGDATDLRLMHTIKMSHAQTIVITFSNYEISSQLTPLVLEKHPDLNLMVAVKDEAARKRFNALGMQAVIQRSFPRGLDMAVAVLARHDVDAKKIYSWMQRQQSNELADMFSPSALGSIAGK</sequence>
<feature type="transmembrane region" description="Helical" evidence="10">
    <location>
        <begin position="358"/>
        <end position="378"/>
    </location>
</feature>
<evidence type="ECO:0000313" key="14">
    <source>
        <dbReference type="Proteomes" id="UP000005317"/>
    </source>
</evidence>
<feature type="domain" description="RCK N-terminal" evidence="12">
    <location>
        <begin position="407"/>
        <end position="520"/>
    </location>
</feature>
<dbReference type="GO" id="GO:0006813">
    <property type="term" value="P:potassium ion transport"/>
    <property type="evidence" value="ECO:0007669"/>
    <property type="project" value="UniProtKB-KW"/>
</dbReference>
<keyword evidence="14" id="KW-1185">Reference proteome</keyword>
<keyword evidence="6" id="KW-0630">Potassium</keyword>
<keyword evidence="2" id="KW-0813">Transport</keyword>
<dbReference type="Gene3D" id="1.20.1530.20">
    <property type="match status" value="1"/>
</dbReference>
<feature type="transmembrane region" description="Helical" evidence="10">
    <location>
        <begin position="297"/>
        <end position="319"/>
    </location>
</feature>
<dbReference type="Proteomes" id="UP000005317">
    <property type="component" value="Unassembled WGS sequence"/>
</dbReference>
<feature type="transmembrane region" description="Helical" evidence="10">
    <location>
        <begin position="326"/>
        <end position="346"/>
    </location>
</feature>
<dbReference type="InterPro" id="IPR006153">
    <property type="entry name" value="Cation/H_exchanger_TM"/>
</dbReference>
<feature type="transmembrane region" description="Helical" evidence="10">
    <location>
        <begin position="148"/>
        <end position="169"/>
    </location>
</feature>
<keyword evidence="5 10" id="KW-0812">Transmembrane</keyword>
<dbReference type="SUPFAM" id="SSF51735">
    <property type="entry name" value="NAD(P)-binding Rossmann-fold domains"/>
    <property type="match status" value="1"/>
</dbReference>
<protein>
    <submittedName>
        <fullName evidence="13">Kef-type potassium/proton antiporter, CPA2 family</fullName>
    </submittedName>
</protein>
<evidence type="ECO:0000256" key="3">
    <source>
        <dbReference type="ARBA" id="ARBA00022449"/>
    </source>
</evidence>
<name>A0A656H9G7_THINJ</name>
<comment type="subcellular location">
    <subcellularLocation>
        <location evidence="1">Membrane</location>
        <topology evidence="1">Multi-pass membrane protein</topology>
    </subcellularLocation>
</comment>
<evidence type="ECO:0000256" key="10">
    <source>
        <dbReference type="SAM" id="Phobius"/>
    </source>
</evidence>
<organism evidence="13 14">
    <name type="scientific">Thiothrix nivea (strain ATCC 35100 / DSM 5205 / JP2)</name>
    <dbReference type="NCBI Taxonomy" id="870187"/>
    <lineage>
        <taxon>Bacteria</taxon>
        <taxon>Pseudomonadati</taxon>
        <taxon>Pseudomonadota</taxon>
        <taxon>Gammaproteobacteria</taxon>
        <taxon>Thiotrichales</taxon>
        <taxon>Thiotrichaceae</taxon>
        <taxon>Thiothrix</taxon>
    </lineage>
</organism>
<evidence type="ECO:0000256" key="1">
    <source>
        <dbReference type="ARBA" id="ARBA00004141"/>
    </source>
</evidence>
<feature type="domain" description="Cation/H+ exchanger transmembrane" evidence="11">
    <location>
        <begin position="11"/>
        <end position="375"/>
    </location>
</feature>
<feature type="transmembrane region" description="Helical" evidence="10">
    <location>
        <begin position="116"/>
        <end position="136"/>
    </location>
</feature>
<feature type="transmembrane region" description="Helical" evidence="10">
    <location>
        <begin position="32"/>
        <end position="50"/>
    </location>
</feature>
<keyword evidence="8" id="KW-0406">Ion transport</keyword>
<dbReference type="PANTHER" id="PTHR46157">
    <property type="entry name" value="K(+) EFFLUX ANTIPORTER 3, CHLOROPLASTIC"/>
    <property type="match status" value="1"/>
</dbReference>
<proteinExistence type="predicted"/>
<keyword evidence="9 10" id="KW-0472">Membrane</keyword>
<evidence type="ECO:0000256" key="7">
    <source>
        <dbReference type="ARBA" id="ARBA00022989"/>
    </source>
</evidence>
<dbReference type="OrthoDB" id="9781411at2"/>
<dbReference type="AlphaFoldDB" id="A0A656H9G7"/>
<evidence type="ECO:0000259" key="12">
    <source>
        <dbReference type="Pfam" id="PF02254"/>
    </source>
</evidence>
<feature type="transmembrane region" description="Helical" evidence="10">
    <location>
        <begin position="62"/>
        <end position="81"/>
    </location>
</feature>
<dbReference type="InterPro" id="IPR036291">
    <property type="entry name" value="NAD(P)-bd_dom_sf"/>
</dbReference>
<feature type="transmembrane region" description="Helical" evidence="10">
    <location>
        <begin position="87"/>
        <end position="109"/>
    </location>
</feature>
<evidence type="ECO:0000256" key="6">
    <source>
        <dbReference type="ARBA" id="ARBA00022958"/>
    </source>
</evidence>
<dbReference type="GO" id="GO:0005886">
    <property type="term" value="C:plasma membrane"/>
    <property type="evidence" value="ECO:0007669"/>
    <property type="project" value="TreeGrafter"/>
</dbReference>
<gene>
    <name evidence="13" type="ORF">Thini_0110</name>
</gene>
<evidence type="ECO:0000256" key="4">
    <source>
        <dbReference type="ARBA" id="ARBA00022538"/>
    </source>
</evidence>
<dbReference type="Pfam" id="PF02254">
    <property type="entry name" value="TrkA_N"/>
    <property type="match status" value="1"/>
</dbReference>
<feature type="transmembrane region" description="Helical" evidence="10">
    <location>
        <begin position="7"/>
        <end position="26"/>
    </location>
</feature>
<dbReference type="GO" id="GO:1902600">
    <property type="term" value="P:proton transmembrane transport"/>
    <property type="evidence" value="ECO:0007669"/>
    <property type="project" value="InterPro"/>
</dbReference>
<evidence type="ECO:0000256" key="5">
    <source>
        <dbReference type="ARBA" id="ARBA00022692"/>
    </source>
</evidence>
<keyword evidence="7 10" id="KW-1133">Transmembrane helix</keyword>
<keyword evidence="4" id="KW-0633">Potassium transport</keyword>
<evidence type="ECO:0000256" key="8">
    <source>
        <dbReference type="ARBA" id="ARBA00023065"/>
    </source>
</evidence>
<dbReference type="Pfam" id="PF00999">
    <property type="entry name" value="Na_H_Exchanger"/>
    <property type="match status" value="1"/>
</dbReference>
<feature type="transmembrane region" description="Helical" evidence="10">
    <location>
        <begin position="181"/>
        <end position="204"/>
    </location>
</feature>
<evidence type="ECO:0000256" key="2">
    <source>
        <dbReference type="ARBA" id="ARBA00022448"/>
    </source>
</evidence>
<dbReference type="EMBL" id="JH651384">
    <property type="protein sequence ID" value="EIJ32777.1"/>
    <property type="molecule type" value="Genomic_DNA"/>
</dbReference>
<feature type="transmembrane region" description="Helical" evidence="10">
    <location>
        <begin position="224"/>
        <end position="250"/>
    </location>
</feature>
<evidence type="ECO:0000256" key="9">
    <source>
        <dbReference type="ARBA" id="ARBA00023136"/>
    </source>
</evidence>
<dbReference type="RefSeq" id="WP_002706695.1">
    <property type="nucleotide sequence ID" value="NZ_JH651384.1"/>
</dbReference>
<dbReference type="InterPro" id="IPR038770">
    <property type="entry name" value="Na+/solute_symporter_sf"/>
</dbReference>
<dbReference type="Gene3D" id="3.40.50.720">
    <property type="entry name" value="NAD(P)-binding Rossmann-like Domain"/>
    <property type="match status" value="1"/>
</dbReference>
<dbReference type="PANTHER" id="PTHR46157:SF4">
    <property type="entry name" value="K(+) EFFLUX ANTIPORTER 3, CHLOROPLASTIC"/>
    <property type="match status" value="1"/>
</dbReference>
<accession>A0A656H9G7</accession>
<feature type="transmembrane region" description="Helical" evidence="10">
    <location>
        <begin position="271"/>
        <end position="291"/>
    </location>
</feature>
<reference evidence="14" key="1">
    <citation type="journal article" date="2011" name="Stand. Genomic Sci.">
        <title>Genome sequence of the filamentous, gliding Thiothrix nivea neotype strain (JP2(T)).</title>
        <authorList>
            <person name="Lapidus A."/>
            <person name="Nolan M."/>
            <person name="Lucas S."/>
            <person name="Glavina Del Rio T."/>
            <person name="Tice H."/>
            <person name="Cheng J.F."/>
            <person name="Tapia R."/>
            <person name="Han C."/>
            <person name="Goodwin L."/>
            <person name="Pitluck S."/>
            <person name="Liolios K."/>
            <person name="Pagani I."/>
            <person name="Ivanova N."/>
            <person name="Huntemann M."/>
            <person name="Mavromatis K."/>
            <person name="Mikhailova N."/>
            <person name="Pati A."/>
            <person name="Chen A."/>
            <person name="Palaniappan K."/>
            <person name="Land M."/>
            <person name="Brambilla E.M."/>
            <person name="Rohde M."/>
            <person name="Abt B."/>
            <person name="Verbarg S."/>
            <person name="Goker M."/>
            <person name="Bristow J."/>
            <person name="Eisen J.A."/>
            <person name="Markowitz V."/>
            <person name="Hugenholtz P."/>
            <person name="Kyrpides N.C."/>
            <person name="Klenk H.P."/>
            <person name="Woyke T."/>
        </authorList>
    </citation>
    <scope>NUCLEOTIDE SEQUENCE [LARGE SCALE GENOMIC DNA]</scope>
    <source>
        <strain evidence="14">ATCC 35100 / DSM 5205 / JP2</strain>
    </source>
</reference>
<evidence type="ECO:0000259" key="11">
    <source>
        <dbReference type="Pfam" id="PF00999"/>
    </source>
</evidence>
<dbReference type="GO" id="GO:0015297">
    <property type="term" value="F:antiporter activity"/>
    <property type="evidence" value="ECO:0007669"/>
    <property type="project" value="UniProtKB-KW"/>
</dbReference>
<evidence type="ECO:0000313" key="13">
    <source>
        <dbReference type="EMBL" id="EIJ32777.1"/>
    </source>
</evidence>
<dbReference type="InterPro" id="IPR003148">
    <property type="entry name" value="RCK_N"/>
</dbReference>